<sequence length="66" mass="7520">MRHLLDLKDGGSIVECRDANQVRAFSSLWQSALDLCDLRFQKQIAEKIRAIADASRRALDLSYPSR</sequence>
<keyword evidence="2" id="KW-1185">Reference proteome</keyword>
<proteinExistence type="predicted"/>
<reference evidence="2" key="1">
    <citation type="submission" date="2006-03" db="EMBL/GenBank/DDBJ databases">
        <title>Complete genome sequence of Gemmatimonas aurantiaca T-27 that represents a novel phylum Gemmatimonadetes.</title>
        <authorList>
            <person name="Takasaki K."/>
            <person name="Ichikawa N."/>
            <person name="Miura H."/>
            <person name="Matsushita S."/>
            <person name="Watanabe Y."/>
            <person name="Oguchi A."/>
            <person name="Ankai A."/>
            <person name="Yashiro I."/>
            <person name="Takahashi M."/>
            <person name="Terui Y."/>
            <person name="Fukui S."/>
            <person name="Yokoyama H."/>
            <person name="Tanikawa S."/>
            <person name="Hanada S."/>
            <person name="Kamagata Y."/>
            <person name="Fujita N."/>
        </authorList>
    </citation>
    <scope>NUCLEOTIDE SEQUENCE [LARGE SCALE GENOMIC DNA]</scope>
    <source>
        <strain evidence="2">T-27 / DSM 14586 / JCM 11422 / NBRC 100505</strain>
    </source>
</reference>
<dbReference type="Proteomes" id="UP000002209">
    <property type="component" value="Chromosome"/>
</dbReference>
<dbReference type="STRING" id="379066.GAU_2178"/>
<protein>
    <submittedName>
        <fullName evidence="1">Uncharacterized protein</fullName>
    </submittedName>
</protein>
<organism evidence="1 2">
    <name type="scientific">Gemmatimonas aurantiaca (strain DSM 14586 / JCM 11422 / NBRC 100505 / T-27)</name>
    <dbReference type="NCBI Taxonomy" id="379066"/>
    <lineage>
        <taxon>Bacteria</taxon>
        <taxon>Pseudomonadati</taxon>
        <taxon>Gemmatimonadota</taxon>
        <taxon>Gemmatimonadia</taxon>
        <taxon>Gemmatimonadales</taxon>
        <taxon>Gemmatimonadaceae</taxon>
        <taxon>Gemmatimonas</taxon>
    </lineage>
</organism>
<evidence type="ECO:0000313" key="1">
    <source>
        <dbReference type="EMBL" id="BAH39220.1"/>
    </source>
</evidence>
<dbReference type="KEGG" id="gau:GAU_2178"/>
<dbReference type="EMBL" id="AP009153">
    <property type="protein sequence ID" value="BAH39220.1"/>
    <property type="molecule type" value="Genomic_DNA"/>
</dbReference>
<dbReference type="RefSeq" id="WP_012683667.1">
    <property type="nucleotide sequence ID" value="NC_012489.1"/>
</dbReference>
<accession>C1A9P3</accession>
<dbReference type="HOGENOM" id="CLU_2824947_0_0_0"/>
<gene>
    <name evidence="1" type="ordered locus">GAU_2178</name>
</gene>
<name>C1A9P3_GEMAT</name>
<evidence type="ECO:0000313" key="2">
    <source>
        <dbReference type="Proteomes" id="UP000002209"/>
    </source>
</evidence>
<dbReference type="AlphaFoldDB" id="C1A9P3"/>